<protein>
    <recommendedName>
        <fullName evidence="2">Tyr recombinase domain-containing protein</fullName>
    </recommendedName>
</protein>
<evidence type="ECO:0000256" key="1">
    <source>
        <dbReference type="ARBA" id="ARBA00023172"/>
    </source>
</evidence>
<sequence length="157" mass="18110">MNVWWALRGATREATSSKRRDLRVLFGRPNPCAAVQPPGDRNSRQDRQKTFVYPTEFAQLVACIDVPLAWREAHAIAAYTFLRPSELRALRWPDVDIDHGRMRINKAWSYLDGRVKSPKTRSGIRDVPIHPRLLPLLRRMREITVPGSAELKGEFRP</sequence>
<dbReference type="GO" id="GO:0015074">
    <property type="term" value="P:DNA integration"/>
    <property type="evidence" value="ECO:0007669"/>
    <property type="project" value="InterPro"/>
</dbReference>
<name>X1IJF7_9ZZZZ</name>
<dbReference type="EMBL" id="BARU01034943">
    <property type="protein sequence ID" value="GAH69395.1"/>
    <property type="molecule type" value="Genomic_DNA"/>
</dbReference>
<comment type="caution">
    <text evidence="3">The sequence shown here is derived from an EMBL/GenBank/DDBJ whole genome shotgun (WGS) entry which is preliminary data.</text>
</comment>
<reference evidence="3" key="1">
    <citation type="journal article" date="2014" name="Front. Microbiol.">
        <title>High frequency of phylogenetically diverse reductive dehalogenase-homologous genes in deep subseafloor sedimentary metagenomes.</title>
        <authorList>
            <person name="Kawai M."/>
            <person name="Futagami T."/>
            <person name="Toyoda A."/>
            <person name="Takaki Y."/>
            <person name="Nishi S."/>
            <person name="Hori S."/>
            <person name="Arai W."/>
            <person name="Tsubouchi T."/>
            <person name="Morono Y."/>
            <person name="Uchiyama I."/>
            <person name="Ito T."/>
            <person name="Fujiyama A."/>
            <person name="Inagaki F."/>
            <person name="Takami H."/>
        </authorList>
    </citation>
    <scope>NUCLEOTIDE SEQUENCE</scope>
    <source>
        <strain evidence="3">Expedition CK06-06</strain>
    </source>
</reference>
<dbReference type="GO" id="GO:0003677">
    <property type="term" value="F:DNA binding"/>
    <property type="evidence" value="ECO:0007669"/>
    <property type="project" value="InterPro"/>
</dbReference>
<evidence type="ECO:0000259" key="2">
    <source>
        <dbReference type="PROSITE" id="PS51898"/>
    </source>
</evidence>
<organism evidence="3">
    <name type="scientific">marine sediment metagenome</name>
    <dbReference type="NCBI Taxonomy" id="412755"/>
    <lineage>
        <taxon>unclassified sequences</taxon>
        <taxon>metagenomes</taxon>
        <taxon>ecological metagenomes</taxon>
    </lineage>
</organism>
<dbReference type="Gene3D" id="1.10.443.10">
    <property type="entry name" value="Intergrase catalytic core"/>
    <property type="match status" value="1"/>
</dbReference>
<dbReference type="AlphaFoldDB" id="X1IJF7"/>
<accession>X1IJF7</accession>
<dbReference type="InterPro" id="IPR002104">
    <property type="entry name" value="Integrase_catalytic"/>
</dbReference>
<dbReference type="InterPro" id="IPR011010">
    <property type="entry name" value="DNA_brk_join_enz"/>
</dbReference>
<dbReference type="PROSITE" id="PS51898">
    <property type="entry name" value="TYR_RECOMBINASE"/>
    <property type="match status" value="1"/>
</dbReference>
<evidence type="ECO:0000313" key="3">
    <source>
        <dbReference type="EMBL" id="GAH69395.1"/>
    </source>
</evidence>
<feature type="non-terminal residue" evidence="3">
    <location>
        <position position="157"/>
    </location>
</feature>
<feature type="domain" description="Tyr recombinase" evidence="2">
    <location>
        <begin position="47"/>
        <end position="157"/>
    </location>
</feature>
<dbReference type="SUPFAM" id="SSF56349">
    <property type="entry name" value="DNA breaking-rejoining enzymes"/>
    <property type="match status" value="1"/>
</dbReference>
<dbReference type="GO" id="GO:0006310">
    <property type="term" value="P:DNA recombination"/>
    <property type="evidence" value="ECO:0007669"/>
    <property type="project" value="UniProtKB-KW"/>
</dbReference>
<dbReference type="InterPro" id="IPR013762">
    <property type="entry name" value="Integrase-like_cat_sf"/>
</dbReference>
<keyword evidence="1" id="KW-0233">DNA recombination</keyword>
<gene>
    <name evidence="3" type="ORF">S03H2_54774</name>
</gene>
<proteinExistence type="predicted"/>